<dbReference type="InterPro" id="IPR012349">
    <property type="entry name" value="Split_barrel_FMN-bd"/>
</dbReference>
<dbReference type="PANTHER" id="PTHR34818:SF1">
    <property type="entry name" value="PROTEIN BLI-3"/>
    <property type="match status" value="1"/>
</dbReference>
<organism evidence="2 3">
    <name type="scientific">Leadbettera azotonutricia (strain ATCC BAA-888 / DSM 13862 / ZAS-9)</name>
    <name type="common">Treponema azotonutricium</name>
    <dbReference type="NCBI Taxonomy" id="545695"/>
    <lineage>
        <taxon>Bacteria</taxon>
        <taxon>Pseudomonadati</taxon>
        <taxon>Spirochaetota</taxon>
        <taxon>Spirochaetia</taxon>
        <taxon>Spirochaetales</taxon>
        <taxon>Breznakiellaceae</taxon>
        <taxon>Leadbettera</taxon>
    </lineage>
</organism>
<dbReference type="RefSeq" id="WP_015712039.1">
    <property type="nucleotide sequence ID" value="NC_015577.1"/>
</dbReference>
<dbReference type="AlphaFoldDB" id="F5Y796"/>
<reference evidence="3" key="1">
    <citation type="submission" date="2009-12" db="EMBL/GenBank/DDBJ databases">
        <title>Complete sequence of Treponema azotonutricium strain ZAS-9.</title>
        <authorList>
            <person name="Tetu S.G."/>
            <person name="Matson E."/>
            <person name="Ren Q."/>
            <person name="Seshadri R."/>
            <person name="Elbourne L."/>
            <person name="Hassan K.A."/>
            <person name="Durkin A."/>
            <person name="Radune D."/>
            <person name="Mohamoud Y."/>
            <person name="Shay R."/>
            <person name="Jin S."/>
            <person name="Zhang X."/>
            <person name="Lucey K."/>
            <person name="Ballor N.R."/>
            <person name="Ottesen E."/>
            <person name="Rosenthal R."/>
            <person name="Allen A."/>
            <person name="Leadbetter J.R."/>
            <person name="Paulsen I.T."/>
        </authorList>
    </citation>
    <scope>NUCLEOTIDE SEQUENCE [LARGE SCALE GENOMIC DNA]</scope>
    <source>
        <strain evidence="3">ATCC BAA-888 / DSM 13862 / ZAS-9</strain>
    </source>
</reference>
<evidence type="ECO:0000313" key="3">
    <source>
        <dbReference type="Proteomes" id="UP000009222"/>
    </source>
</evidence>
<dbReference type="STRING" id="545695.TREAZ_3539"/>
<evidence type="ECO:0000259" key="1">
    <source>
        <dbReference type="Pfam" id="PF01243"/>
    </source>
</evidence>
<dbReference type="SUPFAM" id="SSF50475">
    <property type="entry name" value="FMN-binding split barrel"/>
    <property type="match status" value="1"/>
</dbReference>
<dbReference type="KEGG" id="taz:TREAZ_3539"/>
<protein>
    <submittedName>
        <fullName evidence="2">NimC/NimA family protein</fullName>
    </submittedName>
</protein>
<name>F5Y796_LEAAZ</name>
<dbReference type="Gene3D" id="2.30.110.10">
    <property type="entry name" value="Electron Transport, Fmn-binding Protein, Chain A"/>
    <property type="match status" value="1"/>
</dbReference>
<reference evidence="2 3" key="2">
    <citation type="journal article" date="2011" name="ISME J.">
        <title>RNA-seq reveals cooperative metabolic interactions between two termite-gut spirochete species in co-culture.</title>
        <authorList>
            <person name="Rosenthal A.Z."/>
            <person name="Matson E.G."/>
            <person name="Eldar A."/>
            <person name="Leadbetter J.R."/>
        </authorList>
    </citation>
    <scope>NUCLEOTIDE SEQUENCE [LARGE SCALE GENOMIC DNA]</scope>
    <source>
        <strain evidence="3">ATCC BAA-888 / DSM 13862 / ZAS-9</strain>
    </source>
</reference>
<dbReference type="EMBL" id="CP001841">
    <property type="protein sequence ID" value="AEF81603.1"/>
    <property type="molecule type" value="Genomic_DNA"/>
</dbReference>
<gene>
    <name evidence="2" type="ordered locus">TREAZ_3539</name>
</gene>
<dbReference type="InterPro" id="IPR052917">
    <property type="entry name" value="Stress-Dev_Protein"/>
</dbReference>
<keyword evidence="3" id="KW-1185">Reference proteome</keyword>
<evidence type="ECO:0000313" key="2">
    <source>
        <dbReference type="EMBL" id="AEF81603.1"/>
    </source>
</evidence>
<proteinExistence type="predicted"/>
<dbReference type="InParanoid" id="F5Y796"/>
<dbReference type="OrthoDB" id="9792542at2"/>
<dbReference type="Proteomes" id="UP000009222">
    <property type="component" value="Chromosome"/>
</dbReference>
<dbReference type="HOGENOM" id="CLU_137964_2_0_12"/>
<dbReference type="eggNOG" id="COG5015">
    <property type="taxonomic scope" value="Bacteria"/>
</dbReference>
<sequence>MQEIIQFLNEAKVFYLATAEGDQPRVRPMGFVMEYEGKLCFCTNNKKEMYKQMKANPKIEISACGNEGKTLRIAGSVAFNTSREAKVKALEVNPHLKTMYSPDDGIFEVFYFIQGTAVFGDMKGGKKEVKL</sequence>
<dbReference type="InterPro" id="IPR011576">
    <property type="entry name" value="Pyridox_Oxase_N"/>
</dbReference>
<accession>F5Y796</accession>
<feature type="domain" description="Pyridoxamine 5'-phosphate oxidase N-terminal" evidence="1">
    <location>
        <begin position="2"/>
        <end position="89"/>
    </location>
</feature>
<dbReference type="PANTHER" id="PTHR34818">
    <property type="entry name" value="PROTEIN BLI-3"/>
    <property type="match status" value="1"/>
</dbReference>
<dbReference type="Pfam" id="PF01243">
    <property type="entry name" value="PNPOx_N"/>
    <property type="match status" value="1"/>
</dbReference>